<feature type="domain" description="Sulfatase-modifying factor enzyme-like" evidence="5">
    <location>
        <begin position="448"/>
        <end position="561"/>
    </location>
</feature>
<dbReference type="OrthoDB" id="659at2759"/>
<keyword evidence="2" id="KW-0408">Iron</keyword>
<dbReference type="AlphaFoldDB" id="A0A9Q8V828"/>
<dbReference type="KEGG" id="ptkz:JDV02_003062"/>
<keyword evidence="8" id="KW-1185">Reference proteome</keyword>
<evidence type="ECO:0000256" key="1">
    <source>
        <dbReference type="ARBA" id="ARBA00023002"/>
    </source>
</evidence>
<evidence type="ECO:0000259" key="6">
    <source>
        <dbReference type="Pfam" id="PF12867"/>
    </source>
</evidence>
<reference evidence="7" key="1">
    <citation type="submission" date="2021-11" db="EMBL/GenBank/DDBJ databases">
        <title>Purpureocillium_takamizusanense_genome.</title>
        <authorList>
            <person name="Nguyen N.-H."/>
        </authorList>
    </citation>
    <scope>NUCLEOTIDE SEQUENCE</scope>
    <source>
        <strain evidence="7">PT3</strain>
    </source>
</reference>
<protein>
    <submittedName>
        <fullName evidence="7">Ergothioneine biosynthesis protein 1</fullName>
    </submittedName>
</protein>
<dbReference type="PANTHER" id="PTHR43397">
    <property type="entry name" value="ERGOTHIONEINE BIOSYNTHESIS PROTEIN 1"/>
    <property type="match status" value="1"/>
</dbReference>
<sequence>MLKRAKLPFSRVPSIYAAGPLPTMQDWEALWQAWDVVTRGMLPEQELNEKPIKLRNACIFYLGHIPTFLDIQLTKTTGEPHTEPAGFVSMFERGIDPDVDNPEKCHDHSPVPDEWPPVVEIAAYQGRVRDRLRRLYAGGDGGSGAMTMMPRDVARGVWVGFEHELMHIETLLYMMLQSDRTQPPPHAATPDFEMMAKKAFEARVANEWFDVPAQTITIGMDDPEDGTDTSRYFGWDNEKPARKEAVHAFQAKGRPITNEEYAQYMYDTNVSQIPASWSTTPPPSPHNGYTNGDVVNGHEAAGNGNGNGNGIPTNGANGHGRSLTAGSGGSGILSALPEAFLRDKAVRTVYGLVPLRLALDWPVFASYDELARCASWMGGRIPTFEEARSIYAYVDAQTEVSTHSKLANKVPAVNGHLVNDGVEETPPSLTPVDGSSPSSAQQQQQQQQQQEKLFVDLARAGANVGFKRWHPVTVTHLGGRLAGQAGMGGVWEWTSSPLRRHEGFAPMALYPAYTADFFDDKHNVVLGGSWATHPRIAGRRSFVNWYQRNYPYAWVGARVVRDVQ</sequence>
<dbReference type="InterPro" id="IPR024775">
    <property type="entry name" value="DinB-like"/>
</dbReference>
<dbReference type="GeneID" id="72065022"/>
<feature type="domain" description="Sulfatase-modifying factor enzyme-like" evidence="5">
    <location>
        <begin position="231"/>
        <end position="386"/>
    </location>
</feature>
<evidence type="ECO:0000259" key="5">
    <source>
        <dbReference type="Pfam" id="PF03781"/>
    </source>
</evidence>
<proteinExistence type="predicted"/>
<gene>
    <name evidence="7" type="primary">EGT1_2</name>
    <name evidence="7" type="ORF">JDV02_003062</name>
</gene>
<dbReference type="RefSeq" id="XP_047840121.1">
    <property type="nucleotide sequence ID" value="XM_047984148.1"/>
</dbReference>
<dbReference type="InterPro" id="IPR005532">
    <property type="entry name" value="SUMF_dom"/>
</dbReference>
<evidence type="ECO:0000313" key="7">
    <source>
        <dbReference type="EMBL" id="UNI16640.1"/>
    </source>
</evidence>
<organism evidence="7 8">
    <name type="scientific">Purpureocillium takamizusanense</name>
    <dbReference type="NCBI Taxonomy" id="2060973"/>
    <lineage>
        <taxon>Eukaryota</taxon>
        <taxon>Fungi</taxon>
        <taxon>Dikarya</taxon>
        <taxon>Ascomycota</taxon>
        <taxon>Pezizomycotina</taxon>
        <taxon>Sordariomycetes</taxon>
        <taxon>Hypocreomycetidae</taxon>
        <taxon>Hypocreales</taxon>
        <taxon>Ophiocordycipitaceae</taxon>
        <taxon>Purpureocillium</taxon>
    </lineage>
</organism>
<dbReference type="Pfam" id="PF12867">
    <property type="entry name" value="DinB_2"/>
    <property type="match status" value="1"/>
</dbReference>
<accession>A0A9Q8V828</accession>
<dbReference type="InterPro" id="IPR016187">
    <property type="entry name" value="CTDL_fold"/>
</dbReference>
<feature type="region of interest" description="Disordered" evidence="4">
    <location>
        <begin position="417"/>
        <end position="450"/>
    </location>
</feature>
<dbReference type="InterPro" id="IPR051128">
    <property type="entry name" value="EgtD_Methyltrsf_superfamily"/>
</dbReference>
<evidence type="ECO:0000256" key="2">
    <source>
        <dbReference type="ARBA" id="ARBA00023004"/>
    </source>
</evidence>
<feature type="compositionally biased region" description="Low complexity" evidence="4">
    <location>
        <begin position="441"/>
        <end position="450"/>
    </location>
</feature>
<dbReference type="Gene3D" id="3.90.1580.10">
    <property type="entry name" value="paralog of FGE (formylglycine-generating enzyme)"/>
    <property type="match status" value="1"/>
</dbReference>
<keyword evidence="1" id="KW-0560">Oxidoreductase</keyword>
<evidence type="ECO:0000313" key="8">
    <source>
        <dbReference type="Proteomes" id="UP000829364"/>
    </source>
</evidence>
<dbReference type="SUPFAM" id="SSF56436">
    <property type="entry name" value="C-type lectin-like"/>
    <property type="match status" value="1"/>
</dbReference>
<evidence type="ECO:0000256" key="3">
    <source>
        <dbReference type="ARBA" id="ARBA00037882"/>
    </source>
</evidence>
<evidence type="ECO:0000256" key="4">
    <source>
        <dbReference type="SAM" id="MobiDB-lite"/>
    </source>
</evidence>
<dbReference type="InterPro" id="IPR042095">
    <property type="entry name" value="SUMF_sf"/>
</dbReference>
<dbReference type="Pfam" id="PF03781">
    <property type="entry name" value="FGE-sulfatase"/>
    <property type="match status" value="2"/>
</dbReference>
<feature type="domain" description="DinB-like" evidence="6">
    <location>
        <begin position="29"/>
        <end position="170"/>
    </location>
</feature>
<dbReference type="PANTHER" id="PTHR43397:SF1">
    <property type="entry name" value="ERGOTHIONEINE BIOSYNTHESIS PROTEIN 1"/>
    <property type="match status" value="1"/>
</dbReference>
<comment type="pathway">
    <text evidence="3">Amino-acid biosynthesis; ergothioneine biosynthesis.</text>
</comment>
<dbReference type="EMBL" id="CP086355">
    <property type="protein sequence ID" value="UNI16640.1"/>
    <property type="molecule type" value="Genomic_DNA"/>
</dbReference>
<dbReference type="Proteomes" id="UP000829364">
    <property type="component" value="Chromosome 2"/>
</dbReference>
<name>A0A9Q8V828_9HYPO</name>